<evidence type="ECO:0000313" key="1">
    <source>
        <dbReference type="EMBL" id="SHG02044.1"/>
    </source>
</evidence>
<protein>
    <submittedName>
        <fullName evidence="1">Uncharacterized protein</fullName>
    </submittedName>
</protein>
<evidence type="ECO:0000313" key="2">
    <source>
        <dbReference type="Proteomes" id="UP000184164"/>
    </source>
</evidence>
<dbReference type="Proteomes" id="UP000184164">
    <property type="component" value="Unassembled WGS sequence"/>
</dbReference>
<sequence>MEKSILLLSVLLLTLTIGFCQDVIIMTEYPNSESVKQENKSEKFRTYYFHDTLVDSTIFSLDSIQLFKNRTDRENSRLELFNDSRFLLVYNIELETVTKTNAETGEGKKLTVQSSDEIGGKYGLLHVAKSENEIKDESLRFILKNDTIYDFEIIDKDNQILLIKKKKYRL</sequence>
<reference evidence="1 2" key="1">
    <citation type="submission" date="2016-11" db="EMBL/GenBank/DDBJ databases">
        <authorList>
            <person name="Jaros S."/>
            <person name="Januszkiewicz K."/>
            <person name="Wedrychowicz H."/>
        </authorList>
    </citation>
    <scope>NUCLEOTIDE SEQUENCE [LARGE SCALE GENOMIC DNA]</scope>
    <source>
        <strain evidence="1 2">DSM 26910</strain>
    </source>
</reference>
<dbReference type="STRING" id="1484053.SAMN05444274_1206"/>
<proteinExistence type="predicted"/>
<name>A0A1M5GEB2_9BACT</name>
<dbReference type="RefSeq" id="WP_139249807.1">
    <property type="nucleotide sequence ID" value="NZ_FQUM01000020.1"/>
</dbReference>
<dbReference type="EMBL" id="FQUM01000020">
    <property type="protein sequence ID" value="SHG02044.1"/>
    <property type="molecule type" value="Genomic_DNA"/>
</dbReference>
<dbReference type="AlphaFoldDB" id="A0A1M5GEB2"/>
<accession>A0A1M5GEB2</accession>
<organism evidence="1 2">
    <name type="scientific">Mariniphaga anaerophila</name>
    <dbReference type="NCBI Taxonomy" id="1484053"/>
    <lineage>
        <taxon>Bacteria</taxon>
        <taxon>Pseudomonadati</taxon>
        <taxon>Bacteroidota</taxon>
        <taxon>Bacteroidia</taxon>
        <taxon>Marinilabiliales</taxon>
        <taxon>Prolixibacteraceae</taxon>
        <taxon>Mariniphaga</taxon>
    </lineage>
</organism>
<keyword evidence="2" id="KW-1185">Reference proteome</keyword>
<gene>
    <name evidence="1" type="ORF">SAMN05444274_1206</name>
</gene>